<dbReference type="EMBL" id="JAKKPZ010000047">
    <property type="protein sequence ID" value="KAI1706495.1"/>
    <property type="molecule type" value="Genomic_DNA"/>
</dbReference>
<keyword evidence="3 10" id="KW-0808">Transferase</keyword>
<reference evidence="13" key="1">
    <citation type="submission" date="2022-01" db="EMBL/GenBank/DDBJ databases">
        <title>Genome Sequence Resource for Two Populations of Ditylenchus destructor, the Migratory Endoparasitic Phytonematode.</title>
        <authorList>
            <person name="Zhang H."/>
            <person name="Lin R."/>
            <person name="Xie B."/>
        </authorList>
    </citation>
    <scope>NUCLEOTIDE SEQUENCE</scope>
    <source>
        <strain evidence="13">BazhouSP</strain>
    </source>
</reference>
<dbReference type="InterPro" id="IPR014721">
    <property type="entry name" value="Ribsml_uS5_D2-typ_fold_subgr"/>
</dbReference>
<evidence type="ECO:0000313" key="13">
    <source>
        <dbReference type="EMBL" id="KAI1706495.1"/>
    </source>
</evidence>
<evidence type="ECO:0000256" key="10">
    <source>
        <dbReference type="RuleBase" id="RU363087"/>
    </source>
</evidence>
<dbReference type="SUPFAM" id="SSF54211">
    <property type="entry name" value="Ribosomal protein S5 domain 2-like"/>
    <property type="match status" value="1"/>
</dbReference>
<accession>A0AAD4QWW2</accession>
<evidence type="ECO:0000256" key="7">
    <source>
        <dbReference type="ARBA" id="ARBA00022842"/>
    </source>
</evidence>
<dbReference type="InterPro" id="IPR006205">
    <property type="entry name" value="Mev_gal_kin"/>
</dbReference>
<dbReference type="GO" id="GO:0004496">
    <property type="term" value="F:mevalonate kinase activity"/>
    <property type="evidence" value="ECO:0007669"/>
    <property type="project" value="UniProtKB-EC"/>
</dbReference>
<keyword evidence="5 10" id="KW-0418">Kinase</keyword>
<keyword evidence="8 10" id="KW-0443">Lipid metabolism</keyword>
<dbReference type="Pfam" id="PF08544">
    <property type="entry name" value="GHMP_kinases_C"/>
    <property type="match status" value="1"/>
</dbReference>
<evidence type="ECO:0000256" key="9">
    <source>
        <dbReference type="ARBA" id="ARBA00029438"/>
    </source>
</evidence>
<keyword evidence="10" id="KW-0756">Sterol biosynthesis</keyword>
<comment type="subcellular location">
    <subcellularLocation>
        <location evidence="10">Cytoplasm</location>
    </subcellularLocation>
</comment>
<comment type="similarity">
    <text evidence="10">Belongs to the GHMP kinase family. Mevalonate kinase subfamily.</text>
</comment>
<sequence length="373" mass="40446">MTSNSIHVSAPGKVILFGEHAVVYKKAALASAIDLRMHMTAIDSNDEKITLKLPDINLSIDWDLSEIQHCFRRINGVCYEHVRQLLAVNAFVFLYTAIHSEAKMSPTSMEITVRSEIPIQAGMGSSGAFCVCLASVLLQKTGLIPLASIKVSGENHTWSAEHLNMIRKFGSKAEEIIHGRASGIDTAICANGGLVKFQDGEIQNLKSKLSLNAILVNTKVERNTATMVGNVRGRYDKFPETLEPIFEAINSITLKAEQIICTSSDDSNAAIQTDDVDAQQDKSVTLQELCELNNGLLVTLGVGHQKSDHVCNILKEYEMSGKITGAGGGGCVFAFAKSGTDNQRVQARLQTEGFDVWIAPLDCPGLISHTESN</sequence>
<keyword evidence="7" id="KW-0460">Magnesium</keyword>
<feature type="domain" description="GHMP kinase N-terminal" evidence="11">
    <location>
        <begin position="99"/>
        <end position="193"/>
    </location>
</feature>
<evidence type="ECO:0000256" key="2">
    <source>
        <dbReference type="ARBA" id="ARBA00022516"/>
    </source>
</evidence>
<dbReference type="GO" id="GO:0006695">
    <property type="term" value="P:cholesterol biosynthetic process"/>
    <property type="evidence" value="ECO:0007669"/>
    <property type="project" value="TreeGrafter"/>
</dbReference>
<gene>
    <name evidence="13" type="ORF">DdX_12955</name>
</gene>
<keyword evidence="4 10" id="KW-0547">Nucleotide-binding</keyword>
<evidence type="ECO:0000256" key="8">
    <source>
        <dbReference type="ARBA" id="ARBA00023098"/>
    </source>
</evidence>
<dbReference type="Gene3D" id="3.30.70.890">
    <property type="entry name" value="GHMP kinase, C-terminal domain"/>
    <property type="match status" value="1"/>
</dbReference>
<evidence type="ECO:0000256" key="5">
    <source>
        <dbReference type="ARBA" id="ARBA00022777"/>
    </source>
</evidence>
<dbReference type="GO" id="GO:0019287">
    <property type="term" value="P:isopentenyl diphosphate biosynthetic process, mevalonate pathway"/>
    <property type="evidence" value="ECO:0007669"/>
    <property type="project" value="TreeGrafter"/>
</dbReference>
<dbReference type="Gene3D" id="3.30.230.10">
    <property type="match status" value="1"/>
</dbReference>
<evidence type="ECO:0000256" key="4">
    <source>
        <dbReference type="ARBA" id="ARBA00022741"/>
    </source>
</evidence>
<keyword evidence="14" id="KW-1185">Reference proteome</keyword>
<evidence type="ECO:0000256" key="1">
    <source>
        <dbReference type="ARBA" id="ARBA00022490"/>
    </source>
</evidence>
<dbReference type="EC" id="2.7.1.36" evidence="10"/>
<proteinExistence type="inferred from homology"/>
<keyword evidence="10" id="KW-0752">Steroid biosynthesis</keyword>
<dbReference type="InterPro" id="IPR020568">
    <property type="entry name" value="Ribosomal_Su5_D2-typ_SF"/>
</dbReference>
<keyword evidence="1 10" id="KW-0963">Cytoplasm</keyword>
<name>A0AAD4QWW2_9BILA</name>
<dbReference type="InterPro" id="IPR006204">
    <property type="entry name" value="GHMP_kinase_N_dom"/>
</dbReference>
<dbReference type="PRINTS" id="PR00959">
    <property type="entry name" value="MEVGALKINASE"/>
</dbReference>
<comment type="caution">
    <text evidence="13">The sequence shown here is derived from an EMBL/GenBank/DDBJ whole genome shotgun (WGS) entry which is preliminary data.</text>
</comment>
<evidence type="ECO:0000259" key="12">
    <source>
        <dbReference type="Pfam" id="PF08544"/>
    </source>
</evidence>
<evidence type="ECO:0000256" key="6">
    <source>
        <dbReference type="ARBA" id="ARBA00022840"/>
    </source>
</evidence>
<dbReference type="Pfam" id="PF00288">
    <property type="entry name" value="GHMP_kinases_N"/>
    <property type="match status" value="1"/>
</dbReference>
<comment type="pathway">
    <text evidence="9 10">Isoprenoid biosynthesis; isopentenyl diphosphate biosynthesis via mevalonate pathway; isopentenyl diphosphate from (R)-mevalonate: step 1/3.</text>
</comment>
<evidence type="ECO:0000313" key="14">
    <source>
        <dbReference type="Proteomes" id="UP001201812"/>
    </source>
</evidence>
<evidence type="ECO:0000259" key="11">
    <source>
        <dbReference type="Pfam" id="PF00288"/>
    </source>
</evidence>
<dbReference type="PANTHER" id="PTHR43290">
    <property type="entry name" value="MEVALONATE KINASE"/>
    <property type="match status" value="1"/>
</dbReference>
<keyword evidence="10" id="KW-1207">Sterol metabolism</keyword>
<protein>
    <recommendedName>
        <fullName evidence="10">Mevalonate kinase</fullName>
        <shortName evidence="10">MK</shortName>
        <ecNumber evidence="10">2.7.1.36</ecNumber>
    </recommendedName>
</protein>
<comment type="catalytic activity">
    <reaction evidence="10">
        <text>(R)-mevalonate + ATP = (R)-5-phosphomevalonate + ADP + H(+)</text>
        <dbReference type="Rhea" id="RHEA:17065"/>
        <dbReference type="ChEBI" id="CHEBI:15378"/>
        <dbReference type="ChEBI" id="CHEBI:30616"/>
        <dbReference type="ChEBI" id="CHEBI:36464"/>
        <dbReference type="ChEBI" id="CHEBI:58146"/>
        <dbReference type="ChEBI" id="CHEBI:456216"/>
        <dbReference type="EC" id="2.7.1.36"/>
    </reaction>
</comment>
<dbReference type="AlphaFoldDB" id="A0AAD4QWW2"/>
<dbReference type="InterPro" id="IPR036554">
    <property type="entry name" value="GHMP_kinase_C_sf"/>
</dbReference>
<keyword evidence="10" id="KW-0753">Steroid metabolism</keyword>
<dbReference type="GO" id="GO:0005829">
    <property type="term" value="C:cytosol"/>
    <property type="evidence" value="ECO:0007669"/>
    <property type="project" value="TreeGrafter"/>
</dbReference>
<dbReference type="GO" id="GO:0005524">
    <property type="term" value="F:ATP binding"/>
    <property type="evidence" value="ECO:0007669"/>
    <property type="project" value="UniProtKB-KW"/>
</dbReference>
<dbReference type="SUPFAM" id="SSF55060">
    <property type="entry name" value="GHMP Kinase, C-terminal domain"/>
    <property type="match status" value="1"/>
</dbReference>
<dbReference type="InterPro" id="IPR013750">
    <property type="entry name" value="GHMP_kinase_C_dom"/>
</dbReference>
<dbReference type="Proteomes" id="UP001201812">
    <property type="component" value="Unassembled WGS sequence"/>
</dbReference>
<evidence type="ECO:0000256" key="3">
    <source>
        <dbReference type="ARBA" id="ARBA00022679"/>
    </source>
</evidence>
<keyword evidence="2 10" id="KW-0444">Lipid biosynthesis</keyword>
<keyword evidence="6 10" id="KW-0067">ATP-binding</keyword>
<dbReference type="NCBIfam" id="TIGR00549">
    <property type="entry name" value="mevalon_kin"/>
    <property type="match status" value="1"/>
</dbReference>
<feature type="domain" description="GHMP kinase C-terminal" evidence="12">
    <location>
        <begin position="299"/>
        <end position="352"/>
    </location>
</feature>
<dbReference type="PANTHER" id="PTHR43290:SF2">
    <property type="entry name" value="MEVALONATE KINASE"/>
    <property type="match status" value="1"/>
</dbReference>
<organism evidence="13 14">
    <name type="scientific">Ditylenchus destructor</name>
    <dbReference type="NCBI Taxonomy" id="166010"/>
    <lineage>
        <taxon>Eukaryota</taxon>
        <taxon>Metazoa</taxon>
        <taxon>Ecdysozoa</taxon>
        <taxon>Nematoda</taxon>
        <taxon>Chromadorea</taxon>
        <taxon>Rhabditida</taxon>
        <taxon>Tylenchina</taxon>
        <taxon>Tylenchomorpha</taxon>
        <taxon>Sphaerularioidea</taxon>
        <taxon>Anguinidae</taxon>
        <taxon>Anguininae</taxon>
        <taxon>Ditylenchus</taxon>
    </lineage>
</organism>